<gene>
    <name evidence="5" type="ORF">SAMN05216207_1012105</name>
</gene>
<accession>A0A1I4Y0G9</accession>
<protein>
    <submittedName>
        <fullName evidence="5">Transcriptional regulator, GntR family</fullName>
    </submittedName>
</protein>
<dbReference type="SMART" id="SM00345">
    <property type="entry name" value="HTH_GNTR"/>
    <property type="match status" value="1"/>
</dbReference>
<keyword evidence="2" id="KW-0238">DNA-binding</keyword>
<dbReference type="Pfam" id="PF07729">
    <property type="entry name" value="FCD"/>
    <property type="match status" value="1"/>
</dbReference>
<evidence type="ECO:0000256" key="3">
    <source>
        <dbReference type="ARBA" id="ARBA00023163"/>
    </source>
</evidence>
<dbReference type="InterPro" id="IPR036390">
    <property type="entry name" value="WH_DNA-bd_sf"/>
</dbReference>
<dbReference type="Gene3D" id="1.20.120.530">
    <property type="entry name" value="GntR ligand-binding domain-like"/>
    <property type="match status" value="1"/>
</dbReference>
<dbReference type="GO" id="GO:0003700">
    <property type="term" value="F:DNA-binding transcription factor activity"/>
    <property type="evidence" value="ECO:0007669"/>
    <property type="project" value="InterPro"/>
</dbReference>
<reference evidence="5 6" key="1">
    <citation type="submission" date="2016-10" db="EMBL/GenBank/DDBJ databases">
        <authorList>
            <person name="de Groot N.N."/>
        </authorList>
    </citation>
    <scope>NUCLEOTIDE SEQUENCE [LARGE SCALE GENOMIC DNA]</scope>
    <source>
        <strain evidence="5 6">CGMCC 4.1877</strain>
    </source>
</reference>
<dbReference type="PANTHER" id="PTHR43537">
    <property type="entry name" value="TRANSCRIPTIONAL REGULATOR, GNTR FAMILY"/>
    <property type="match status" value="1"/>
</dbReference>
<sequence length="226" mass="24635">MTPWPKLERGPLVPQVEAMLRERLRSGEWPAGTKIPSEATLASQIAVGRSSIREAVLLLCRDGLLEARHGSGTFVTGAERTVEDVAGLMRRARLLEVYEVRRSLEVEAARLAAHRAPAESLGALRALLDRRRSLGDDPARFVAVDLDFHDAVVGLSGNVILSELFTHARPVIENALVDRITHDGPLIDTADAHDALVDALERHDEEAAIAATVANLEETIRALRAE</sequence>
<keyword evidence="3" id="KW-0804">Transcription</keyword>
<dbReference type="InterPro" id="IPR008920">
    <property type="entry name" value="TF_FadR/GntR_C"/>
</dbReference>
<dbReference type="SUPFAM" id="SSF48008">
    <property type="entry name" value="GntR ligand-binding domain-like"/>
    <property type="match status" value="1"/>
</dbReference>
<evidence type="ECO:0000259" key="4">
    <source>
        <dbReference type="PROSITE" id="PS50949"/>
    </source>
</evidence>
<dbReference type="AlphaFoldDB" id="A0A1I4Y0G9"/>
<dbReference type="EMBL" id="FOUY01000012">
    <property type="protein sequence ID" value="SFN31555.1"/>
    <property type="molecule type" value="Genomic_DNA"/>
</dbReference>
<dbReference type="InterPro" id="IPR011711">
    <property type="entry name" value="GntR_C"/>
</dbReference>
<dbReference type="RefSeq" id="WP_093342629.1">
    <property type="nucleotide sequence ID" value="NZ_FOUY01000012.1"/>
</dbReference>
<feature type="domain" description="HTH gntR-type" evidence="4">
    <location>
        <begin position="10"/>
        <end position="78"/>
    </location>
</feature>
<dbReference type="CDD" id="cd07377">
    <property type="entry name" value="WHTH_GntR"/>
    <property type="match status" value="1"/>
</dbReference>
<dbReference type="Pfam" id="PF00392">
    <property type="entry name" value="GntR"/>
    <property type="match status" value="1"/>
</dbReference>
<evidence type="ECO:0000313" key="6">
    <source>
        <dbReference type="Proteomes" id="UP000199614"/>
    </source>
</evidence>
<dbReference type="PRINTS" id="PR00035">
    <property type="entry name" value="HTHGNTR"/>
</dbReference>
<keyword evidence="6" id="KW-1185">Reference proteome</keyword>
<dbReference type="Proteomes" id="UP000199614">
    <property type="component" value="Unassembled WGS sequence"/>
</dbReference>
<organism evidence="5 6">
    <name type="scientific">Pseudonocardia ammonioxydans</name>
    <dbReference type="NCBI Taxonomy" id="260086"/>
    <lineage>
        <taxon>Bacteria</taxon>
        <taxon>Bacillati</taxon>
        <taxon>Actinomycetota</taxon>
        <taxon>Actinomycetes</taxon>
        <taxon>Pseudonocardiales</taxon>
        <taxon>Pseudonocardiaceae</taxon>
        <taxon>Pseudonocardia</taxon>
    </lineage>
</organism>
<dbReference type="Gene3D" id="1.10.10.10">
    <property type="entry name" value="Winged helix-like DNA-binding domain superfamily/Winged helix DNA-binding domain"/>
    <property type="match status" value="1"/>
</dbReference>
<dbReference type="OrthoDB" id="3575876at2"/>
<dbReference type="GO" id="GO:0003677">
    <property type="term" value="F:DNA binding"/>
    <property type="evidence" value="ECO:0007669"/>
    <property type="project" value="UniProtKB-KW"/>
</dbReference>
<dbReference type="SMART" id="SM00895">
    <property type="entry name" value="FCD"/>
    <property type="match status" value="1"/>
</dbReference>
<evidence type="ECO:0000256" key="2">
    <source>
        <dbReference type="ARBA" id="ARBA00023125"/>
    </source>
</evidence>
<dbReference type="STRING" id="260086.SAMN05216207_1012105"/>
<dbReference type="PROSITE" id="PS50949">
    <property type="entry name" value="HTH_GNTR"/>
    <property type="match status" value="1"/>
</dbReference>
<name>A0A1I4Y0G9_PSUAM</name>
<dbReference type="InterPro" id="IPR000524">
    <property type="entry name" value="Tscrpt_reg_HTH_GntR"/>
</dbReference>
<evidence type="ECO:0000313" key="5">
    <source>
        <dbReference type="EMBL" id="SFN31555.1"/>
    </source>
</evidence>
<dbReference type="PANTHER" id="PTHR43537:SF47">
    <property type="entry name" value="REGULATORY PROTEIN GNTR HTH"/>
    <property type="match status" value="1"/>
</dbReference>
<dbReference type="SUPFAM" id="SSF46785">
    <property type="entry name" value="Winged helix' DNA-binding domain"/>
    <property type="match status" value="1"/>
</dbReference>
<dbReference type="InterPro" id="IPR036388">
    <property type="entry name" value="WH-like_DNA-bd_sf"/>
</dbReference>
<keyword evidence="1" id="KW-0805">Transcription regulation</keyword>
<proteinExistence type="predicted"/>
<evidence type="ECO:0000256" key="1">
    <source>
        <dbReference type="ARBA" id="ARBA00023015"/>
    </source>
</evidence>